<comment type="caution">
    <text evidence="2">The sequence shown here is derived from an EMBL/GenBank/DDBJ whole genome shotgun (WGS) entry which is preliminary data.</text>
</comment>
<evidence type="ECO:0000313" key="3">
    <source>
        <dbReference type="Proteomes" id="UP001066276"/>
    </source>
</evidence>
<accession>A0AAV7TTF6</accession>
<dbReference type="Proteomes" id="UP001066276">
    <property type="component" value="Chromosome 3_2"/>
</dbReference>
<dbReference type="EMBL" id="JANPWB010000006">
    <property type="protein sequence ID" value="KAJ1180004.1"/>
    <property type="molecule type" value="Genomic_DNA"/>
</dbReference>
<reference evidence="2" key="1">
    <citation type="journal article" date="2022" name="bioRxiv">
        <title>Sequencing and chromosome-scale assembly of the giantPleurodeles waltlgenome.</title>
        <authorList>
            <person name="Brown T."/>
            <person name="Elewa A."/>
            <person name="Iarovenko S."/>
            <person name="Subramanian E."/>
            <person name="Araus A.J."/>
            <person name="Petzold A."/>
            <person name="Susuki M."/>
            <person name="Suzuki K.-i.T."/>
            <person name="Hayashi T."/>
            <person name="Toyoda A."/>
            <person name="Oliveira C."/>
            <person name="Osipova E."/>
            <person name="Leigh N.D."/>
            <person name="Simon A."/>
            <person name="Yun M.H."/>
        </authorList>
    </citation>
    <scope>NUCLEOTIDE SEQUENCE</scope>
    <source>
        <strain evidence="2">20211129_DDA</strain>
        <tissue evidence="2">Liver</tissue>
    </source>
</reference>
<evidence type="ECO:0000313" key="2">
    <source>
        <dbReference type="EMBL" id="KAJ1180004.1"/>
    </source>
</evidence>
<organism evidence="2 3">
    <name type="scientific">Pleurodeles waltl</name>
    <name type="common">Iberian ribbed newt</name>
    <dbReference type="NCBI Taxonomy" id="8319"/>
    <lineage>
        <taxon>Eukaryota</taxon>
        <taxon>Metazoa</taxon>
        <taxon>Chordata</taxon>
        <taxon>Craniata</taxon>
        <taxon>Vertebrata</taxon>
        <taxon>Euteleostomi</taxon>
        <taxon>Amphibia</taxon>
        <taxon>Batrachia</taxon>
        <taxon>Caudata</taxon>
        <taxon>Salamandroidea</taxon>
        <taxon>Salamandridae</taxon>
        <taxon>Pleurodelinae</taxon>
        <taxon>Pleurodeles</taxon>
    </lineage>
</organism>
<gene>
    <name evidence="2" type="ORF">NDU88_005232</name>
</gene>
<proteinExistence type="predicted"/>
<evidence type="ECO:0000256" key="1">
    <source>
        <dbReference type="SAM" id="MobiDB-lite"/>
    </source>
</evidence>
<dbReference type="AlphaFoldDB" id="A0AAV7TTF6"/>
<feature type="region of interest" description="Disordered" evidence="1">
    <location>
        <begin position="26"/>
        <end position="72"/>
    </location>
</feature>
<sequence length="72" mass="8178">MDDLGLQDPYPGGTIKRVKSVHIKTHTDVLESEERGGRDLRREETETRGDGDPRREGRVDGDLTREDRGEES</sequence>
<name>A0AAV7TTF6_PLEWA</name>
<keyword evidence="3" id="KW-1185">Reference proteome</keyword>
<protein>
    <submittedName>
        <fullName evidence="2">Uncharacterized protein</fullName>
    </submittedName>
</protein>